<organism evidence="2 3">
    <name type="scientific">Mesorhizobium delmotii</name>
    <dbReference type="NCBI Taxonomy" id="1631247"/>
    <lineage>
        <taxon>Bacteria</taxon>
        <taxon>Pseudomonadati</taxon>
        <taxon>Pseudomonadota</taxon>
        <taxon>Alphaproteobacteria</taxon>
        <taxon>Hyphomicrobiales</taxon>
        <taxon>Phyllobacteriaceae</taxon>
        <taxon>Mesorhizobium</taxon>
    </lineage>
</organism>
<reference evidence="3" key="1">
    <citation type="submission" date="2016-12" db="EMBL/GenBank/DDBJ databases">
        <authorList>
            <person name="Brunel B."/>
        </authorList>
    </citation>
    <scope>NUCLEOTIDE SEQUENCE [LARGE SCALE GENOMIC DNA]</scope>
</reference>
<sequence length="185" mass="20303">MAEPLQVDAGILGPCIEPHPVCEQRVEMVERFSDGVAILAKRFGQRWHQACLVFLNGLVAARLGFGLGSEQRLQLGTDVVDVVLADHRRLAKTLRGKTLACFDVAALACLAGRRPPARLPRPRRSRPAARGSEEAFRSRAPKSWRYLCGQACERNFQCAESSPCPLAVTGDRVTHISSQTGGTWR</sequence>
<gene>
    <name evidence="2" type="ORF">BQ8482_380186</name>
</gene>
<proteinExistence type="predicted"/>
<dbReference type="Proteomes" id="UP000245698">
    <property type="component" value="Unassembled WGS sequence"/>
</dbReference>
<evidence type="ECO:0000313" key="2">
    <source>
        <dbReference type="EMBL" id="SJM34003.1"/>
    </source>
</evidence>
<dbReference type="AlphaFoldDB" id="A0A2P9ASB0"/>
<evidence type="ECO:0000313" key="3">
    <source>
        <dbReference type="Proteomes" id="UP000245698"/>
    </source>
</evidence>
<feature type="region of interest" description="Disordered" evidence="1">
    <location>
        <begin position="117"/>
        <end position="136"/>
    </location>
</feature>
<protein>
    <submittedName>
        <fullName evidence="2">Uncharacterized protein</fullName>
    </submittedName>
</protein>
<evidence type="ECO:0000256" key="1">
    <source>
        <dbReference type="SAM" id="MobiDB-lite"/>
    </source>
</evidence>
<accession>A0A2P9ASB0</accession>
<dbReference type="EMBL" id="FUIG01000046">
    <property type="protein sequence ID" value="SJM34003.1"/>
    <property type="molecule type" value="Genomic_DNA"/>
</dbReference>
<keyword evidence="3" id="KW-1185">Reference proteome</keyword>
<name>A0A2P9ASB0_9HYPH</name>